<comment type="caution">
    <text evidence="1">The sequence shown here is derived from an EMBL/GenBank/DDBJ whole genome shotgun (WGS) entry which is preliminary data.</text>
</comment>
<dbReference type="Proteomes" id="UP000178735">
    <property type="component" value="Unassembled WGS sequence"/>
</dbReference>
<dbReference type="Gene3D" id="3.40.640.10">
    <property type="entry name" value="Type I PLP-dependent aspartate aminotransferase-like (Major domain)"/>
    <property type="match status" value="1"/>
</dbReference>
<gene>
    <name evidence="1" type="ORF">A2008_13260</name>
</gene>
<organism evidence="1 2">
    <name type="scientific">Candidatus Wallbacteria bacterium GWC2_49_35</name>
    <dbReference type="NCBI Taxonomy" id="1817813"/>
    <lineage>
        <taxon>Bacteria</taxon>
        <taxon>Candidatus Walliibacteriota</taxon>
    </lineage>
</organism>
<evidence type="ECO:0000313" key="1">
    <source>
        <dbReference type="EMBL" id="OGM07468.1"/>
    </source>
</evidence>
<proteinExistence type="predicted"/>
<protein>
    <submittedName>
        <fullName evidence="1">Uncharacterized protein</fullName>
    </submittedName>
</protein>
<evidence type="ECO:0000313" key="2">
    <source>
        <dbReference type="Proteomes" id="UP000178735"/>
    </source>
</evidence>
<reference evidence="1 2" key="1">
    <citation type="journal article" date="2016" name="Nat. Commun.">
        <title>Thousands of microbial genomes shed light on interconnected biogeochemical processes in an aquifer system.</title>
        <authorList>
            <person name="Anantharaman K."/>
            <person name="Brown C.T."/>
            <person name="Hug L.A."/>
            <person name="Sharon I."/>
            <person name="Castelle C.J."/>
            <person name="Probst A.J."/>
            <person name="Thomas B.C."/>
            <person name="Singh A."/>
            <person name="Wilkins M.J."/>
            <person name="Karaoz U."/>
            <person name="Brodie E.L."/>
            <person name="Williams K.H."/>
            <person name="Hubbard S.S."/>
            <person name="Banfield J.F."/>
        </authorList>
    </citation>
    <scope>NUCLEOTIDE SEQUENCE [LARGE SCALE GENOMIC DNA]</scope>
</reference>
<dbReference type="EMBL" id="MGFH01000043">
    <property type="protein sequence ID" value="OGM07468.1"/>
    <property type="molecule type" value="Genomic_DNA"/>
</dbReference>
<dbReference type="SUPFAM" id="SSF53383">
    <property type="entry name" value="PLP-dependent transferases"/>
    <property type="match status" value="1"/>
</dbReference>
<dbReference type="STRING" id="1817813.A2008_13260"/>
<dbReference type="InterPro" id="IPR015424">
    <property type="entry name" value="PyrdxlP-dep_Trfase"/>
</dbReference>
<dbReference type="AlphaFoldDB" id="A0A1F7WZB9"/>
<name>A0A1F7WZB9_9BACT</name>
<accession>A0A1F7WZB9</accession>
<sequence length="279" mass="30474">MNAAFIDKTISAHDGPERGDLKGFFSRLTGGARRFRAGEKVHAIISGDIITPARRAIFETSDIEVSECDFTDLSAIDGAVRKNTAFAYCEYPSARTFRTFDFEKIHEFLTYFRIELACGFFFSDPRCCNINSGADWAPPGDFRAISKSAANARRICDILTHRPGFGGLKIVHVNSSKYADYKNTRKISRVDGSFISVSGGPVEKIDGIYRSIAAALGPAGLITGELNDGMESYYELAADYINYRLYKCMHGENGGGGDKPGFIIKAGADPSVINGLNEI</sequence>
<dbReference type="InterPro" id="IPR015421">
    <property type="entry name" value="PyrdxlP-dep_Trfase_major"/>
</dbReference>